<protein>
    <submittedName>
        <fullName evidence="2">Uncharacterized protein</fullName>
    </submittedName>
</protein>
<name>D4D3Q9_TRIVH</name>
<accession>D4D3Q9</accession>
<feature type="compositionally biased region" description="Basic and acidic residues" evidence="1">
    <location>
        <begin position="62"/>
        <end position="73"/>
    </location>
</feature>
<evidence type="ECO:0000313" key="3">
    <source>
        <dbReference type="Proteomes" id="UP000008383"/>
    </source>
</evidence>
<organism evidence="2 3">
    <name type="scientific">Trichophyton verrucosum (strain HKI 0517)</name>
    <dbReference type="NCBI Taxonomy" id="663202"/>
    <lineage>
        <taxon>Eukaryota</taxon>
        <taxon>Fungi</taxon>
        <taxon>Dikarya</taxon>
        <taxon>Ascomycota</taxon>
        <taxon>Pezizomycotina</taxon>
        <taxon>Eurotiomycetes</taxon>
        <taxon>Eurotiomycetidae</taxon>
        <taxon>Onygenales</taxon>
        <taxon>Arthrodermataceae</taxon>
        <taxon>Trichophyton</taxon>
    </lineage>
</organism>
<dbReference type="KEGG" id="tve:TRV_01720"/>
<sequence length="122" mass="13585">MAKNWCWACVDSVLKRWPAFMRKNGAGRRKEKPQGGKRESAGRRRKSKESGHAAIAFSSSRVTEKQSDKEKWKKGGSRKKSKGERRVEQSKSKSKVEIEGRRKKGDGAAGGSDRKPAVVKLG</sequence>
<feature type="compositionally biased region" description="Basic and acidic residues" evidence="1">
    <location>
        <begin position="84"/>
        <end position="100"/>
    </location>
</feature>
<feature type="region of interest" description="Disordered" evidence="1">
    <location>
        <begin position="18"/>
        <end position="122"/>
    </location>
</feature>
<dbReference type="RefSeq" id="XP_003024121.1">
    <property type="nucleotide sequence ID" value="XM_003024075.1"/>
</dbReference>
<gene>
    <name evidence="2" type="ORF">TRV_01720</name>
</gene>
<dbReference type="GeneID" id="9577117"/>
<feature type="compositionally biased region" description="Basic residues" evidence="1">
    <location>
        <begin position="74"/>
        <end position="83"/>
    </location>
</feature>
<dbReference type="AlphaFoldDB" id="D4D3Q9"/>
<comment type="caution">
    <text evidence="2">The sequence shown here is derived from an EMBL/GenBank/DDBJ whole genome shotgun (WGS) entry which is preliminary data.</text>
</comment>
<feature type="compositionally biased region" description="Basic and acidic residues" evidence="1">
    <location>
        <begin position="32"/>
        <end position="42"/>
    </location>
</feature>
<evidence type="ECO:0000256" key="1">
    <source>
        <dbReference type="SAM" id="MobiDB-lite"/>
    </source>
</evidence>
<dbReference type="Proteomes" id="UP000008383">
    <property type="component" value="Unassembled WGS sequence"/>
</dbReference>
<reference evidence="3" key="1">
    <citation type="journal article" date="2011" name="Genome Biol.">
        <title>Comparative and functional genomics provide insights into the pathogenicity of dermatophytic fungi.</title>
        <authorList>
            <person name="Burmester A."/>
            <person name="Shelest E."/>
            <person name="Gloeckner G."/>
            <person name="Heddergott C."/>
            <person name="Schindler S."/>
            <person name="Staib P."/>
            <person name="Heidel A."/>
            <person name="Felder M."/>
            <person name="Petzold A."/>
            <person name="Szafranski K."/>
            <person name="Feuermann M."/>
            <person name="Pedruzzi I."/>
            <person name="Priebe S."/>
            <person name="Groth M."/>
            <person name="Winkler R."/>
            <person name="Li W."/>
            <person name="Kniemeyer O."/>
            <person name="Schroeckh V."/>
            <person name="Hertweck C."/>
            <person name="Hube B."/>
            <person name="White T.C."/>
            <person name="Platzer M."/>
            <person name="Guthke R."/>
            <person name="Heitman J."/>
            <person name="Woestemeyer J."/>
            <person name="Zipfel P.F."/>
            <person name="Monod M."/>
            <person name="Brakhage A.A."/>
        </authorList>
    </citation>
    <scope>NUCLEOTIDE SEQUENCE [LARGE SCALE GENOMIC DNA]</scope>
    <source>
        <strain evidence="3">HKI 0517</strain>
    </source>
</reference>
<dbReference type="EMBL" id="ACYE01000088">
    <property type="protein sequence ID" value="EFE43510.1"/>
    <property type="molecule type" value="Genomic_DNA"/>
</dbReference>
<dbReference type="HOGENOM" id="CLU_2028407_0_0_1"/>
<proteinExistence type="predicted"/>
<evidence type="ECO:0000313" key="2">
    <source>
        <dbReference type="EMBL" id="EFE43510.1"/>
    </source>
</evidence>
<keyword evidence="3" id="KW-1185">Reference proteome</keyword>